<sequence length="102" mass="11601">MPDSLFKSLSLLFPFLYSHLLSVSSPQELTIKENTKVRRICLAFSPSLMKNSLGRLSGPGQLRRFGFMHSSVELIKAKVTIKKKFIIIVQVVADKEVQPYLY</sequence>
<organism evidence="2 3">
    <name type="scientific">Caerostris darwini</name>
    <dbReference type="NCBI Taxonomy" id="1538125"/>
    <lineage>
        <taxon>Eukaryota</taxon>
        <taxon>Metazoa</taxon>
        <taxon>Ecdysozoa</taxon>
        <taxon>Arthropoda</taxon>
        <taxon>Chelicerata</taxon>
        <taxon>Arachnida</taxon>
        <taxon>Araneae</taxon>
        <taxon>Araneomorphae</taxon>
        <taxon>Entelegynae</taxon>
        <taxon>Araneoidea</taxon>
        <taxon>Araneidae</taxon>
        <taxon>Caerostris</taxon>
    </lineage>
</organism>
<evidence type="ECO:0000313" key="3">
    <source>
        <dbReference type="Proteomes" id="UP001054837"/>
    </source>
</evidence>
<reference evidence="2 3" key="1">
    <citation type="submission" date="2021-06" db="EMBL/GenBank/DDBJ databases">
        <title>Caerostris darwini draft genome.</title>
        <authorList>
            <person name="Kono N."/>
            <person name="Arakawa K."/>
        </authorList>
    </citation>
    <scope>NUCLEOTIDE SEQUENCE [LARGE SCALE GENOMIC DNA]</scope>
</reference>
<proteinExistence type="predicted"/>
<dbReference type="AlphaFoldDB" id="A0AAV4STD8"/>
<evidence type="ECO:0000313" key="2">
    <source>
        <dbReference type="EMBL" id="GIY36264.1"/>
    </source>
</evidence>
<dbReference type="EMBL" id="BPLQ01008267">
    <property type="protein sequence ID" value="GIY36264.1"/>
    <property type="molecule type" value="Genomic_DNA"/>
</dbReference>
<keyword evidence="3" id="KW-1185">Reference proteome</keyword>
<feature type="chain" id="PRO_5043719291" evidence="1">
    <location>
        <begin position="27"/>
        <end position="102"/>
    </location>
</feature>
<keyword evidence="1" id="KW-0732">Signal</keyword>
<name>A0AAV4STD8_9ARAC</name>
<comment type="caution">
    <text evidence="2">The sequence shown here is derived from an EMBL/GenBank/DDBJ whole genome shotgun (WGS) entry which is preliminary data.</text>
</comment>
<accession>A0AAV4STD8</accession>
<gene>
    <name evidence="2" type="ORF">CDAR_552501</name>
</gene>
<protein>
    <submittedName>
        <fullName evidence="2">Uncharacterized protein</fullName>
    </submittedName>
</protein>
<evidence type="ECO:0000256" key="1">
    <source>
        <dbReference type="SAM" id="SignalP"/>
    </source>
</evidence>
<dbReference type="Proteomes" id="UP001054837">
    <property type="component" value="Unassembled WGS sequence"/>
</dbReference>
<feature type="signal peptide" evidence="1">
    <location>
        <begin position="1"/>
        <end position="26"/>
    </location>
</feature>